<sequence>MSLIYIKWRYKDECSKDNGGCQHECINTIGSYVCQCRNGFILHENKHDCKEGMYRHFQKNIVARKG</sequence>
<evidence type="ECO:0000313" key="8">
    <source>
        <dbReference type="Proteomes" id="UP000472262"/>
    </source>
</evidence>
<name>A0A672LJJ8_SINGR</name>
<evidence type="ECO:0000256" key="5">
    <source>
        <dbReference type="ARBA" id="ARBA00023180"/>
    </source>
</evidence>
<dbReference type="Proteomes" id="UP000472262">
    <property type="component" value="Unassembled WGS sequence"/>
</dbReference>
<protein>
    <recommendedName>
        <fullName evidence="6">EGF-like domain-containing protein</fullName>
    </recommendedName>
</protein>
<accession>A0A672LJJ8</accession>
<evidence type="ECO:0000256" key="3">
    <source>
        <dbReference type="ARBA" id="ARBA00022729"/>
    </source>
</evidence>
<dbReference type="AlphaFoldDB" id="A0A672LJJ8"/>
<keyword evidence="2" id="KW-0964">Secreted</keyword>
<evidence type="ECO:0000256" key="4">
    <source>
        <dbReference type="ARBA" id="ARBA00023157"/>
    </source>
</evidence>
<dbReference type="Gene3D" id="2.10.25.10">
    <property type="entry name" value="Laminin"/>
    <property type="match status" value="1"/>
</dbReference>
<dbReference type="FunFam" id="2.10.25.10:FF:000022">
    <property type="entry name" value="Metalloendopeptidase"/>
    <property type="match status" value="1"/>
</dbReference>
<reference evidence="7" key="2">
    <citation type="submission" date="2025-09" db="UniProtKB">
        <authorList>
            <consortium name="Ensembl"/>
        </authorList>
    </citation>
    <scope>IDENTIFICATION</scope>
</reference>
<dbReference type="GO" id="GO:0005576">
    <property type="term" value="C:extracellular region"/>
    <property type="evidence" value="ECO:0007669"/>
    <property type="project" value="UniProtKB-SubCell"/>
</dbReference>
<feature type="domain" description="EGF-like" evidence="6">
    <location>
        <begin position="34"/>
        <end position="49"/>
    </location>
</feature>
<dbReference type="SUPFAM" id="SSF57196">
    <property type="entry name" value="EGF/Laminin"/>
    <property type="match status" value="1"/>
</dbReference>
<proteinExistence type="predicted"/>
<evidence type="ECO:0000313" key="7">
    <source>
        <dbReference type="Ensembl" id="ENSSGRP00000023816.1"/>
    </source>
</evidence>
<dbReference type="PANTHER" id="PTHR47333:SF4">
    <property type="entry name" value="EGF-LIKE DOMAIN-CONTAINING PROTEIN"/>
    <property type="match status" value="1"/>
</dbReference>
<dbReference type="Pfam" id="PF14670">
    <property type="entry name" value="FXa_inhibition"/>
    <property type="match status" value="1"/>
</dbReference>
<evidence type="ECO:0000256" key="1">
    <source>
        <dbReference type="ARBA" id="ARBA00004613"/>
    </source>
</evidence>
<dbReference type="SMART" id="SM00181">
    <property type="entry name" value="EGF"/>
    <property type="match status" value="1"/>
</dbReference>
<keyword evidence="8" id="KW-1185">Reference proteome</keyword>
<evidence type="ECO:0000256" key="2">
    <source>
        <dbReference type="ARBA" id="ARBA00022525"/>
    </source>
</evidence>
<dbReference type="InterPro" id="IPR000742">
    <property type="entry name" value="EGF"/>
</dbReference>
<dbReference type="PANTHER" id="PTHR47333">
    <property type="entry name" value="VON WILLEBRAND FACTOR C AND EGF DOMAIN-CONTAINING PROTEIN"/>
    <property type="match status" value="1"/>
</dbReference>
<dbReference type="PROSITE" id="PS00010">
    <property type="entry name" value="ASX_HYDROXYL"/>
    <property type="match status" value="1"/>
</dbReference>
<dbReference type="PROSITE" id="PS01186">
    <property type="entry name" value="EGF_2"/>
    <property type="match status" value="1"/>
</dbReference>
<reference evidence="7" key="1">
    <citation type="submission" date="2025-08" db="UniProtKB">
        <authorList>
            <consortium name="Ensembl"/>
        </authorList>
    </citation>
    <scope>IDENTIFICATION</scope>
</reference>
<keyword evidence="4" id="KW-1015">Disulfide bond</keyword>
<dbReference type="GO" id="GO:0005509">
    <property type="term" value="F:calcium ion binding"/>
    <property type="evidence" value="ECO:0007669"/>
    <property type="project" value="InterPro"/>
</dbReference>
<dbReference type="InterPro" id="IPR052080">
    <property type="entry name" value="vWF_C/EGF_Fibrillin"/>
</dbReference>
<dbReference type="Ensembl" id="ENSSGRT00000025675.1">
    <property type="protein sequence ID" value="ENSSGRP00000023816.1"/>
    <property type="gene ID" value="ENSSGRG00000014057.1"/>
</dbReference>
<dbReference type="InParanoid" id="A0A672LJJ8"/>
<dbReference type="SMART" id="SM00179">
    <property type="entry name" value="EGF_CA"/>
    <property type="match status" value="1"/>
</dbReference>
<keyword evidence="5" id="KW-0325">Glycoprotein</keyword>
<comment type="subcellular location">
    <subcellularLocation>
        <location evidence="1">Secreted</location>
    </subcellularLocation>
</comment>
<dbReference type="InterPro" id="IPR001881">
    <property type="entry name" value="EGF-like_Ca-bd_dom"/>
</dbReference>
<evidence type="ECO:0000259" key="6">
    <source>
        <dbReference type="PROSITE" id="PS01186"/>
    </source>
</evidence>
<organism evidence="7 8">
    <name type="scientific">Sinocyclocheilus grahami</name>
    <name type="common">Dianchi golden-line fish</name>
    <name type="synonym">Barbus grahami</name>
    <dbReference type="NCBI Taxonomy" id="75366"/>
    <lineage>
        <taxon>Eukaryota</taxon>
        <taxon>Metazoa</taxon>
        <taxon>Chordata</taxon>
        <taxon>Craniata</taxon>
        <taxon>Vertebrata</taxon>
        <taxon>Euteleostomi</taxon>
        <taxon>Actinopterygii</taxon>
        <taxon>Neopterygii</taxon>
        <taxon>Teleostei</taxon>
        <taxon>Ostariophysi</taxon>
        <taxon>Cypriniformes</taxon>
        <taxon>Cyprinidae</taxon>
        <taxon>Cyprininae</taxon>
        <taxon>Sinocyclocheilus</taxon>
    </lineage>
</organism>
<dbReference type="InterPro" id="IPR000152">
    <property type="entry name" value="EGF-type_Asp/Asn_hydroxyl_site"/>
</dbReference>
<keyword evidence="3" id="KW-0732">Signal</keyword>